<evidence type="ECO:0000313" key="2">
    <source>
        <dbReference type="Proteomes" id="UP001163324"/>
    </source>
</evidence>
<organism evidence="1 2">
    <name type="scientific">Trichothecium roseum</name>
    <dbReference type="NCBI Taxonomy" id="47278"/>
    <lineage>
        <taxon>Eukaryota</taxon>
        <taxon>Fungi</taxon>
        <taxon>Dikarya</taxon>
        <taxon>Ascomycota</taxon>
        <taxon>Pezizomycotina</taxon>
        <taxon>Sordariomycetes</taxon>
        <taxon>Hypocreomycetidae</taxon>
        <taxon>Hypocreales</taxon>
        <taxon>Hypocreales incertae sedis</taxon>
        <taxon>Trichothecium</taxon>
    </lineage>
</organism>
<comment type="caution">
    <text evidence="1">The sequence shown here is derived from an EMBL/GenBank/DDBJ whole genome shotgun (WGS) entry which is preliminary data.</text>
</comment>
<sequence>MSPPMEHEKDENTSHCDETKRGTSKNSFLERLPPELRIKIWSCATEPRVIRLDDLIQTPKAYPLPPVTQVNYEARKEIRPGYQHIKSGSYVDLSRDILVCDCSMTFPYRDSNPFVEELSMKVEKFVYWDCFPDDGPATTPEGYAKWMSDVYRFETPGKLPFRRTLFPNVKELWIVKIGRIDPAWEVRYDLDACYEEKLQATARKFRYWVKDDVIEMADMAMDDPNLPLILRDGRCSQKECDIYNKGLHRIVSKVTFMEGNYREDADEEVWTPVTPLLKSSMGKSTANETEQQDNTPVMGDEVGGDNAASQDEGDEDAEIGSDENDGVEGDSEDEGKEKERQEYVAALRWALVERNLTCSLMWEGSTVDRERTVGRTKTQ</sequence>
<reference evidence="1" key="1">
    <citation type="submission" date="2022-10" db="EMBL/GenBank/DDBJ databases">
        <title>Complete Genome of Trichothecium roseum strain YXFP-22015, a Plant Pathogen Isolated from Citrus.</title>
        <authorList>
            <person name="Wang Y."/>
            <person name="Zhu L."/>
        </authorList>
    </citation>
    <scope>NUCLEOTIDE SEQUENCE</scope>
    <source>
        <strain evidence="1">YXFP-22015</strain>
    </source>
</reference>
<accession>A0ACC0VCY6</accession>
<name>A0ACC0VCY6_9HYPO</name>
<dbReference type="Proteomes" id="UP001163324">
    <property type="component" value="Chromosome 1"/>
</dbReference>
<protein>
    <submittedName>
        <fullName evidence="1">Uncharacterized protein</fullName>
    </submittedName>
</protein>
<keyword evidence="2" id="KW-1185">Reference proteome</keyword>
<evidence type="ECO:0000313" key="1">
    <source>
        <dbReference type="EMBL" id="KAI9904269.1"/>
    </source>
</evidence>
<proteinExistence type="predicted"/>
<dbReference type="EMBL" id="CM047940">
    <property type="protein sequence ID" value="KAI9904269.1"/>
    <property type="molecule type" value="Genomic_DNA"/>
</dbReference>
<gene>
    <name evidence="1" type="ORF">N3K66_000798</name>
</gene>